<dbReference type="NCBIfam" id="NF003556">
    <property type="entry name" value="PRK05222.1"/>
    <property type="match status" value="1"/>
</dbReference>
<accession>A0A927G814</accession>
<dbReference type="InterPro" id="IPR013215">
    <property type="entry name" value="Cbl-indep_Met_Synth_N"/>
</dbReference>
<evidence type="ECO:0000256" key="5">
    <source>
        <dbReference type="ARBA" id="ARBA00022605"/>
    </source>
</evidence>
<dbReference type="GO" id="GO:0009086">
    <property type="term" value="P:methionine biosynthetic process"/>
    <property type="evidence" value="ECO:0007669"/>
    <property type="project" value="UniProtKB-UniRule"/>
</dbReference>
<feature type="binding site" evidence="11">
    <location>
        <begin position="495"/>
        <end position="497"/>
    </location>
    <ligand>
        <name>L-methionine</name>
        <dbReference type="ChEBI" id="CHEBI:57844"/>
    </ligand>
</feature>
<evidence type="ECO:0000256" key="2">
    <source>
        <dbReference type="ARBA" id="ARBA00004681"/>
    </source>
</evidence>
<feature type="binding site" evidence="11">
    <location>
        <position position="705"/>
    </location>
    <ligand>
        <name>Zn(2+)</name>
        <dbReference type="ChEBI" id="CHEBI:29105"/>
        <note>catalytic</note>
    </ligand>
</feature>
<comment type="function">
    <text evidence="1 11">Catalyzes the transfer of a methyl group from 5-methyltetrahydrofolate to homocysteine resulting in methionine formation.</text>
</comment>
<dbReference type="EMBL" id="JACYHB010000003">
    <property type="protein sequence ID" value="MBD8078438.1"/>
    <property type="molecule type" value="Genomic_DNA"/>
</dbReference>
<organism evidence="14 15">
    <name type="scientific">Cellulosimicrobium arenosum</name>
    <dbReference type="NCBI Taxonomy" id="2708133"/>
    <lineage>
        <taxon>Bacteria</taxon>
        <taxon>Bacillati</taxon>
        <taxon>Actinomycetota</taxon>
        <taxon>Actinomycetes</taxon>
        <taxon>Micrococcales</taxon>
        <taxon>Promicromonosporaceae</taxon>
        <taxon>Cellulosimicrobium</taxon>
    </lineage>
</organism>
<dbReference type="Proteomes" id="UP000610846">
    <property type="component" value="Unassembled WGS sequence"/>
</dbReference>
<evidence type="ECO:0000313" key="15">
    <source>
        <dbReference type="Proteomes" id="UP000610846"/>
    </source>
</evidence>
<feature type="binding site" evidence="11">
    <location>
        <position position="729"/>
    </location>
    <ligand>
        <name>Zn(2+)</name>
        <dbReference type="ChEBI" id="CHEBI:29105"/>
        <note>catalytic</note>
    </ligand>
</feature>
<feature type="active site" description="Proton donor" evidence="11">
    <location>
        <position position="758"/>
    </location>
</feature>
<feature type="binding site" evidence="11">
    <location>
        <position position="669"/>
    </location>
    <ligand>
        <name>5-methyltetrahydropteroyltri-L-glutamate</name>
        <dbReference type="ChEBI" id="CHEBI:58207"/>
    </ligand>
</feature>
<dbReference type="EC" id="2.1.1.14" evidence="11"/>
<evidence type="ECO:0000256" key="3">
    <source>
        <dbReference type="ARBA" id="ARBA00009553"/>
    </source>
</evidence>
<feature type="binding site" evidence="11">
    <location>
        <begin position="31"/>
        <end position="34"/>
    </location>
    <ligand>
        <name>5-methyltetrahydropteroyltri-L-glutamate</name>
        <dbReference type="ChEBI" id="CHEBI:58207"/>
    </ligand>
</feature>
<evidence type="ECO:0000259" key="13">
    <source>
        <dbReference type="Pfam" id="PF08267"/>
    </source>
</evidence>
<feature type="binding site" evidence="11">
    <location>
        <position position="548"/>
    </location>
    <ligand>
        <name>L-methionine</name>
        <dbReference type="ChEBI" id="CHEBI:57844"/>
    </ligand>
</feature>
<keyword evidence="4 11" id="KW-0489">Methyltransferase</keyword>
<protein>
    <recommendedName>
        <fullName evidence="11">5-methyltetrahydropteroyltriglutamate--homocysteine methyltransferase</fullName>
        <ecNumber evidence="11">2.1.1.14</ecNumber>
    </recommendedName>
    <alternativeName>
        <fullName evidence="11">Cobalamin-independent methionine synthase</fullName>
    </alternativeName>
    <alternativeName>
        <fullName evidence="11">Methionine synthase, vitamin-B12 independent isozyme</fullName>
    </alternativeName>
</protein>
<feature type="domain" description="Cobalamin-independent methionine synthase MetE N-terminal" evidence="13">
    <location>
        <begin position="20"/>
        <end position="364"/>
    </location>
</feature>
<feature type="binding site" evidence="11">
    <location>
        <position position="663"/>
    </location>
    <ligand>
        <name>L-homocysteine</name>
        <dbReference type="ChEBI" id="CHEBI:58199"/>
    </ligand>
</feature>
<dbReference type="Pfam" id="PF01717">
    <property type="entry name" value="Meth_synt_2"/>
    <property type="match status" value="1"/>
</dbReference>
<reference evidence="14" key="2">
    <citation type="submission" date="2020-09" db="EMBL/GenBank/DDBJ databases">
        <authorList>
            <person name="Yu Y."/>
        </authorList>
    </citation>
    <scope>NUCLEOTIDE SEQUENCE</scope>
    <source>
        <strain evidence="14">KCTC 49039</strain>
    </source>
</reference>
<keyword evidence="9 11" id="KW-0862">Zinc</keyword>
<dbReference type="InterPro" id="IPR038071">
    <property type="entry name" value="UROD/MetE-like_sf"/>
</dbReference>
<dbReference type="PANTHER" id="PTHR30519">
    <property type="entry name" value="5-METHYLTETRAHYDROPTEROYLTRIGLUTAMATE--HOMOCYSTEINE METHYLTRANSFERASE"/>
    <property type="match status" value="1"/>
</dbReference>
<feature type="domain" description="Cobalamin-independent methionine synthase MetE C-terminal/archaeal" evidence="12">
    <location>
        <begin position="490"/>
        <end position="812"/>
    </location>
</feature>
<evidence type="ECO:0000256" key="1">
    <source>
        <dbReference type="ARBA" id="ARBA00002777"/>
    </source>
</evidence>
<dbReference type="InterPro" id="IPR002629">
    <property type="entry name" value="Met_Synth_C/arc"/>
</dbReference>
<sequence>MSATSLPSPAHLPVPFPAGTVLGYPRIGRRRELKKAVESFWAGRSTADELDTTARELRLATLRRLVSLGLDADDASVPGSFSFYDQVLDVATSLGAVPSRFASLTGADGRLDLAGYFTVARGAGGQDSRAPLEMTKWFDTNYHYLVPEIGPDTPVRLVDDRVVREFVEAKEAGVVTRPVVVGPVTFLALSKAADDAPAGYSPLDRLDDVVAAYADLLRALAAAGAPWVQLDEPVLVTDSVDVPFAELAAAVTSAYRTLATDLSVGATDPAAARPAVLVAAPFGGLQAAPLDDGAARDGLALLAGTDVDAIAVDLVKGAVPTGSAPDGTVPGLATKTLVAGVVDGHNVWRADLVAKLGTVETVRALGAGALAVGTSTSLLHVPHDVEDEVFGGAETPGTVLDPRLREWLAFADQKVGEVATLARALTAGRDTVADALAVSSAAVASRATAAGVVEPTVRERAAALTDADFARGSSAERAAAQQARLNLPPLPTTTIGSFPQTPEIRRARAQWTRGTLPDADYTTAMRGEIARVVALQEEIGLDVLVHGEPERNDMVQYFAEHLDGFAVTANGWVQSYGSRCVRPPILWGDVTRPEPMTVEWSAYTASLTEKPVKGMLTGPVTILAWSFVRDDQPLGDTANQVGLALRDEIADLEAAGIAIVQVDEPALRELLPLRRADQPAYLDWSVGSFRLATSGVEAATQIHTHLCYSEFGEVIGAIDGLDADVTSVEAARSRMEIVPELADAGYARGIGPGVYDIHSPRVPSTEEVTELLELAVKAIDPALVWVNPDCGLKTRGYDETTPSLEHLVAAARTVRATLAS</sequence>
<dbReference type="InterPro" id="IPR006276">
    <property type="entry name" value="Cobalamin-indep_Met_synthase"/>
</dbReference>
<dbReference type="RefSeq" id="WP_191828024.1">
    <property type="nucleotide sequence ID" value="NZ_JACYHB010000003.1"/>
</dbReference>
<proteinExistence type="inferred from homology"/>
<evidence type="ECO:0000256" key="4">
    <source>
        <dbReference type="ARBA" id="ARBA00022603"/>
    </source>
</evidence>
<feature type="binding site" evidence="11">
    <location>
        <begin position="579"/>
        <end position="580"/>
    </location>
    <ligand>
        <name>5-methyltetrahydropteroyltri-L-glutamate</name>
        <dbReference type="ChEBI" id="CHEBI:58207"/>
    </ligand>
</feature>
<feature type="binding site" evidence="11">
    <location>
        <position position="548"/>
    </location>
    <ligand>
        <name>L-homocysteine</name>
        <dbReference type="ChEBI" id="CHEBI:58199"/>
    </ligand>
</feature>
<comment type="catalytic activity">
    <reaction evidence="11">
        <text>5-methyltetrahydropteroyltri-L-glutamate + L-homocysteine = tetrahydropteroyltri-L-glutamate + L-methionine</text>
        <dbReference type="Rhea" id="RHEA:21196"/>
        <dbReference type="ChEBI" id="CHEBI:57844"/>
        <dbReference type="ChEBI" id="CHEBI:58140"/>
        <dbReference type="ChEBI" id="CHEBI:58199"/>
        <dbReference type="ChEBI" id="CHEBI:58207"/>
        <dbReference type="EC" id="2.1.1.14"/>
    </reaction>
</comment>
<evidence type="ECO:0000256" key="8">
    <source>
        <dbReference type="ARBA" id="ARBA00022737"/>
    </source>
</evidence>
<evidence type="ECO:0000256" key="7">
    <source>
        <dbReference type="ARBA" id="ARBA00022723"/>
    </source>
</evidence>
<keyword evidence="15" id="KW-1185">Reference proteome</keyword>
<dbReference type="Pfam" id="PF08267">
    <property type="entry name" value="Meth_synt_1"/>
    <property type="match status" value="1"/>
</dbReference>
<feature type="binding site" evidence="11">
    <location>
        <position position="625"/>
    </location>
    <ligand>
        <name>5-methyltetrahydropteroyltri-L-glutamate</name>
        <dbReference type="ChEBI" id="CHEBI:58207"/>
    </ligand>
</feature>
<keyword evidence="6 11" id="KW-0808">Transferase</keyword>
<evidence type="ECO:0000313" key="14">
    <source>
        <dbReference type="EMBL" id="MBD8078438.1"/>
    </source>
</evidence>
<gene>
    <name evidence="11 14" type="primary">metE</name>
    <name evidence="14" type="ORF">IF651_05115</name>
</gene>
<keyword evidence="8 11" id="KW-0677">Repeat</keyword>
<dbReference type="NCBIfam" id="TIGR01371">
    <property type="entry name" value="met_syn_B12ind"/>
    <property type="match status" value="1"/>
</dbReference>
<feature type="binding site" evidence="11">
    <location>
        <position position="707"/>
    </location>
    <ligand>
        <name>Zn(2+)</name>
        <dbReference type="ChEBI" id="CHEBI:29105"/>
        <note>catalytic</note>
    </ligand>
</feature>
<dbReference type="HAMAP" id="MF_00172">
    <property type="entry name" value="Meth_synth"/>
    <property type="match status" value="1"/>
</dbReference>
<evidence type="ECO:0000256" key="6">
    <source>
        <dbReference type="ARBA" id="ARBA00022679"/>
    </source>
</evidence>
<reference evidence="14" key="1">
    <citation type="journal article" date="2018" name="Curr. Microbiol.">
        <title>Cellulosimicrobium arenosum sp. nov., Isolated from Marine Sediment Sand.</title>
        <authorList>
            <person name="Oh M."/>
            <person name="Kim J.H."/>
            <person name="Yoon J.H."/>
            <person name="Schumann P."/>
            <person name="Kim W."/>
        </authorList>
    </citation>
    <scope>NUCLEOTIDE SEQUENCE</scope>
    <source>
        <strain evidence="14">KCTC 49039</strain>
    </source>
</reference>
<feature type="binding site" evidence="11">
    <location>
        <position position="663"/>
    </location>
    <ligand>
        <name>L-methionine</name>
        <dbReference type="ChEBI" id="CHEBI:57844"/>
    </ligand>
</feature>
<dbReference type="CDD" id="cd03311">
    <property type="entry name" value="CIMS_C_terminal_like"/>
    <property type="match status" value="1"/>
</dbReference>
<dbReference type="GO" id="GO:0008270">
    <property type="term" value="F:zinc ion binding"/>
    <property type="evidence" value="ECO:0007669"/>
    <property type="project" value="InterPro"/>
</dbReference>
<dbReference type="SUPFAM" id="SSF51726">
    <property type="entry name" value="UROD/MetE-like"/>
    <property type="match status" value="2"/>
</dbReference>
<dbReference type="GO" id="GO:0032259">
    <property type="term" value="P:methylation"/>
    <property type="evidence" value="ECO:0007669"/>
    <property type="project" value="UniProtKB-KW"/>
</dbReference>
<dbReference type="AlphaFoldDB" id="A0A927G814"/>
<evidence type="ECO:0000256" key="11">
    <source>
        <dbReference type="HAMAP-Rule" id="MF_00172"/>
    </source>
</evidence>
<comment type="cofactor">
    <cofactor evidence="11">
        <name>Zn(2+)</name>
        <dbReference type="ChEBI" id="CHEBI:29105"/>
    </cofactor>
    <text evidence="11">Binds 1 zinc ion per subunit.</text>
</comment>
<keyword evidence="10 11" id="KW-0486">Methionine biosynthesis</keyword>
<evidence type="ECO:0000259" key="12">
    <source>
        <dbReference type="Pfam" id="PF01717"/>
    </source>
</evidence>
<evidence type="ECO:0000256" key="9">
    <source>
        <dbReference type="ARBA" id="ARBA00022833"/>
    </source>
</evidence>
<evidence type="ECO:0000256" key="10">
    <source>
        <dbReference type="ARBA" id="ARBA00023167"/>
    </source>
</evidence>
<feature type="binding site" evidence="11">
    <location>
        <position position="790"/>
    </location>
    <ligand>
        <name>Zn(2+)</name>
        <dbReference type="ChEBI" id="CHEBI:29105"/>
        <note>catalytic</note>
    </ligand>
</feature>
<keyword evidence="5 11" id="KW-0028">Amino-acid biosynthesis</keyword>
<feature type="binding site" evidence="11">
    <location>
        <begin position="495"/>
        <end position="497"/>
    </location>
    <ligand>
        <name>L-homocysteine</name>
        <dbReference type="ChEBI" id="CHEBI:58199"/>
    </ligand>
</feature>
<comment type="similarity">
    <text evidence="3 11">Belongs to the vitamin-B12 independent methionine synthase family.</text>
</comment>
<dbReference type="GO" id="GO:0003871">
    <property type="term" value="F:5-methyltetrahydropteroyltriglutamate-homocysteine S-methyltransferase activity"/>
    <property type="evidence" value="ECO:0007669"/>
    <property type="project" value="UniProtKB-UniRule"/>
</dbReference>
<dbReference type="Gene3D" id="3.20.20.210">
    <property type="match status" value="2"/>
</dbReference>
<name>A0A927G814_9MICO</name>
<comment type="pathway">
    <text evidence="2 11">Amino-acid biosynthesis; L-methionine biosynthesis via de novo pathway; L-methionine from L-homocysteine (MetE route): step 1/1.</text>
</comment>
<feature type="binding site" evidence="11">
    <location>
        <position position="136"/>
    </location>
    <ligand>
        <name>5-methyltetrahydropteroyltri-L-glutamate</name>
        <dbReference type="ChEBI" id="CHEBI:58207"/>
    </ligand>
</feature>
<comment type="caution">
    <text evidence="14">The sequence shown here is derived from an EMBL/GenBank/DDBJ whole genome shotgun (WGS) entry which is preliminary data.</text>
</comment>
<keyword evidence="7 11" id="KW-0479">Metal-binding</keyword>
<dbReference type="CDD" id="cd03312">
    <property type="entry name" value="CIMS_N_terminal_like"/>
    <property type="match status" value="1"/>
</dbReference>